<organism evidence="3 4">
    <name type="scientific">Stachybotrys elegans</name>
    <dbReference type="NCBI Taxonomy" id="80388"/>
    <lineage>
        <taxon>Eukaryota</taxon>
        <taxon>Fungi</taxon>
        <taxon>Dikarya</taxon>
        <taxon>Ascomycota</taxon>
        <taxon>Pezizomycotina</taxon>
        <taxon>Sordariomycetes</taxon>
        <taxon>Hypocreomycetidae</taxon>
        <taxon>Hypocreales</taxon>
        <taxon>Stachybotryaceae</taxon>
        <taxon>Stachybotrys</taxon>
    </lineage>
</organism>
<dbReference type="GO" id="GO:0005737">
    <property type="term" value="C:cytoplasm"/>
    <property type="evidence" value="ECO:0007669"/>
    <property type="project" value="TreeGrafter"/>
</dbReference>
<proteinExistence type="inferred from homology"/>
<dbReference type="Proteomes" id="UP000813444">
    <property type="component" value="Unassembled WGS sequence"/>
</dbReference>
<dbReference type="GO" id="GO:0004197">
    <property type="term" value="F:cysteine-type endopeptidase activity"/>
    <property type="evidence" value="ECO:0007669"/>
    <property type="project" value="InterPro"/>
</dbReference>
<evidence type="ECO:0000259" key="2">
    <source>
        <dbReference type="Pfam" id="PF00656"/>
    </source>
</evidence>
<reference evidence="3" key="1">
    <citation type="journal article" date="2021" name="Nat. Commun.">
        <title>Genetic determinants of endophytism in the Arabidopsis root mycobiome.</title>
        <authorList>
            <person name="Mesny F."/>
            <person name="Miyauchi S."/>
            <person name="Thiergart T."/>
            <person name="Pickel B."/>
            <person name="Atanasova L."/>
            <person name="Karlsson M."/>
            <person name="Huettel B."/>
            <person name="Barry K.W."/>
            <person name="Haridas S."/>
            <person name="Chen C."/>
            <person name="Bauer D."/>
            <person name="Andreopoulos W."/>
            <person name="Pangilinan J."/>
            <person name="LaButti K."/>
            <person name="Riley R."/>
            <person name="Lipzen A."/>
            <person name="Clum A."/>
            <person name="Drula E."/>
            <person name="Henrissat B."/>
            <person name="Kohler A."/>
            <person name="Grigoriev I.V."/>
            <person name="Martin F.M."/>
            <person name="Hacquard S."/>
        </authorList>
    </citation>
    <scope>NUCLEOTIDE SEQUENCE</scope>
    <source>
        <strain evidence="3">MPI-CAGE-CH-0235</strain>
    </source>
</reference>
<evidence type="ECO:0000313" key="4">
    <source>
        <dbReference type="Proteomes" id="UP000813444"/>
    </source>
</evidence>
<dbReference type="OrthoDB" id="3223806at2759"/>
<dbReference type="PANTHER" id="PTHR48104:SF30">
    <property type="entry name" value="METACASPASE-1"/>
    <property type="match status" value="1"/>
</dbReference>
<keyword evidence="4" id="KW-1185">Reference proteome</keyword>
<dbReference type="PANTHER" id="PTHR48104">
    <property type="entry name" value="METACASPASE-4"/>
    <property type="match status" value="1"/>
</dbReference>
<dbReference type="InterPro" id="IPR011600">
    <property type="entry name" value="Pept_C14_caspase"/>
</dbReference>
<accession>A0A8K0WJL4</accession>
<dbReference type="EMBL" id="JAGPNK010000025">
    <property type="protein sequence ID" value="KAH7304141.1"/>
    <property type="molecule type" value="Genomic_DNA"/>
</dbReference>
<comment type="caution">
    <text evidence="3">The sequence shown here is derived from an EMBL/GenBank/DDBJ whole genome shotgun (WGS) entry which is preliminary data.</text>
</comment>
<name>A0A8K0WJL4_9HYPO</name>
<dbReference type="Pfam" id="PF00656">
    <property type="entry name" value="Peptidase_C14"/>
    <property type="match status" value="1"/>
</dbReference>
<evidence type="ECO:0000313" key="3">
    <source>
        <dbReference type="EMBL" id="KAH7304141.1"/>
    </source>
</evidence>
<dbReference type="AlphaFoldDB" id="A0A8K0WJL4"/>
<sequence length="634" mass="70745">MDARSGATKHHAILIGIDAYPDKPLNGSASDVQHMQAYLESTNRAVQIQTFTATKTTGSGHALAEEPKDWPTYDNIATAFEKVQAEANPGDFVYIHYSGHGTREPPTQEFSNQASGDLVLVLLGGENGDDTEYLYAVVLGYFLKDMVDKGLIVTLVLDCCFSGSVYRETDVRFIEYQHDVAAKRPKNPALRWDAIATHTTRSASMLPSWLVNPDGYAIYAACGPHEVAKELKDGRGNKFGALSYFLRTTLQEYGGVASKHQHLYSLICAKFRAASTRQSPILYGNKHHGFFDHHVANLASNPVSVFVQEGVPRIPLGQAHMVCLGDTFSLRRSTSPDSAANLTDFVATVQQVGPLTSTISYKTEAVQMENNLVAKPLAQSILQRLPVKLDNTIGHHEKWMLDLKERSLGVHTESSDSPCYLHILLNPKKEYEIRDADGNKVANLNLMREDEVDITYVCDVLEHLTRYNMVKRLANPTPTYLGQEYFTVRMFNRNASYEPGATINLPDKAIVELRVENKSSEPLYVYAFNLGSHWQVENILKGSHEVIPWQDTQRMFSGKLSRKLRISVPDDMKEVGCCEDVVKVILTTHPTTFDVLELPKLHKPAKPGASPSRVSRNVPEDFVVFDFFLRTALI</sequence>
<gene>
    <name evidence="3" type="ORF">B0I35DRAFT_445579</name>
</gene>
<protein>
    <submittedName>
        <fullName evidence="3">Caspase</fullName>
    </submittedName>
</protein>
<feature type="domain" description="Peptidase C14 caspase" evidence="2">
    <location>
        <begin position="10"/>
        <end position="283"/>
    </location>
</feature>
<evidence type="ECO:0000256" key="1">
    <source>
        <dbReference type="ARBA" id="ARBA00009005"/>
    </source>
</evidence>
<dbReference type="InterPro" id="IPR050452">
    <property type="entry name" value="Metacaspase"/>
</dbReference>
<dbReference type="Gene3D" id="3.40.50.1460">
    <property type="match status" value="1"/>
</dbReference>
<comment type="similarity">
    <text evidence="1">Belongs to the peptidase C14B family.</text>
</comment>
<dbReference type="GO" id="GO:0006508">
    <property type="term" value="P:proteolysis"/>
    <property type="evidence" value="ECO:0007669"/>
    <property type="project" value="InterPro"/>
</dbReference>